<evidence type="ECO:0000256" key="7">
    <source>
        <dbReference type="ARBA" id="ARBA00023204"/>
    </source>
</evidence>
<sequence length="104" mass="12019">MTFYRMREFQRRVLELTSKIPRGKVTTYKEIARAMGKPKAYRAVARALAENPYPVKIPCHRVVRSDGEIGGYTGGTWKKARLLKQEGVEIKGNKVPLEKYFFQL</sequence>
<dbReference type="CDD" id="cd06445">
    <property type="entry name" value="ATase"/>
    <property type="match status" value="1"/>
</dbReference>
<dbReference type="PANTHER" id="PTHR10815">
    <property type="entry name" value="METHYLATED-DNA--PROTEIN-CYSTEINE METHYLTRANSFERASE"/>
    <property type="match status" value="1"/>
</dbReference>
<accession>A0A147JV82</accession>
<dbReference type="EMBL" id="LQMQ01000042">
    <property type="protein sequence ID" value="KUO40395.1"/>
    <property type="molecule type" value="Genomic_DNA"/>
</dbReference>
<evidence type="ECO:0000259" key="9">
    <source>
        <dbReference type="Pfam" id="PF01035"/>
    </source>
</evidence>
<evidence type="ECO:0000256" key="1">
    <source>
        <dbReference type="ARBA" id="ARBA00001286"/>
    </source>
</evidence>
<evidence type="ECO:0000256" key="2">
    <source>
        <dbReference type="ARBA" id="ARBA00008711"/>
    </source>
</evidence>
<evidence type="ECO:0000313" key="10">
    <source>
        <dbReference type="EMBL" id="KUO40395.1"/>
    </source>
</evidence>
<dbReference type="Pfam" id="PF01035">
    <property type="entry name" value="DNA_binding_1"/>
    <property type="match status" value="1"/>
</dbReference>
<comment type="similarity">
    <text evidence="2">Belongs to the MGMT family.</text>
</comment>
<keyword evidence="5" id="KW-0808">Transferase</keyword>
<dbReference type="InterPro" id="IPR001497">
    <property type="entry name" value="MethylDNA_cys_MeTrfase_AS"/>
</dbReference>
<dbReference type="GO" id="GO:0032259">
    <property type="term" value="P:methylation"/>
    <property type="evidence" value="ECO:0007669"/>
    <property type="project" value="UniProtKB-KW"/>
</dbReference>
<dbReference type="InterPro" id="IPR036217">
    <property type="entry name" value="MethylDNA_cys_MeTrfase_DNAb"/>
</dbReference>
<dbReference type="GO" id="GO:0006281">
    <property type="term" value="P:DNA repair"/>
    <property type="evidence" value="ECO:0007669"/>
    <property type="project" value="UniProtKB-KW"/>
</dbReference>
<evidence type="ECO:0000313" key="11">
    <source>
        <dbReference type="Proteomes" id="UP000074294"/>
    </source>
</evidence>
<evidence type="ECO:0000256" key="5">
    <source>
        <dbReference type="ARBA" id="ARBA00022679"/>
    </source>
</evidence>
<keyword evidence="6" id="KW-0227">DNA damage</keyword>
<comment type="caution">
    <text evidence="10">The sequence shown here is derived from an EMBL/GenBank/DDBJ whole genome shotgun (WGS) entry which is preliminary data.</text>
</comment>
<evidence type="ECO:0000256" key="6">
    <source>
        <dbReference type="ARBA" id="ARBA00022763"/>
    </source>
</evidence>
<dbReference type="SUPFAM" id="SSF46767">
    <property type="entry name" value="Methylated DNA-protein cysteine methyltransferase, C-terminal domain"/>
    <property type="match status" value="1"/>
</dbReference>
<organism evidence="10 11">
    <name type="scientific">Hadarchaeum yellowstonense</name>
    <dbReference type="NCBI Taxonomy" id="1776334"/>
    <lineage>
        <taxon>Archaea</taxon>
        <taxon>Methanobacteriati</taxon>
        <taxon>Candidatus Hadarchaeota</taxon>
        <taxon>Candidatus Hadarchaeia</taxon>
        <taxon>Candidatus Hadarchaeales</taxon>
        <taxon>Candidatus Hadarchaeaceae</taxon>
        <taxon>Candidatus Hadarchaeum</taxon>
    </lineage>
</organism>
<keyword evidence="4" id="KW-0489">Methyltransferase</keyword>
<dbReference type="Gene3D" id="1.10.10.10">
    <property type="entry name" value="Winged helix-like DNA-binding domain superfamily/Winged helix DNA-binding domain"/>
    <property type="match status" value="1"/>
</dbReference>
<dbReference type="FunFam" id="1.10.10.10:FF:000214">
    <property type="entry name" value="Methylated-DNA--protein-cysteine methyltransferase"/>
    <property type="match status" value="1"/>
</dbReference>
<proteinExistence type="inferred from homology"/>
<dbReference type="InterPro" id="IPR036388">
    <property type="entry name" value="WH-like_DNA-bd_sf"/>
</dbReference>
<dbReference type="InterPro" id="IPR014048">
    <property type="entry name" value="MethylDNA_cys_MeTrfase_DNA-bd"/>
</dbReference>
<evidence type="ECO:0000256" key="3">
    <source>
        <dbReference type="ARBA" id="ARBA00011918"/>
    </source>
</evidence>
<evidence type="ECO:0000256" key="8">
    <source>
        <dbReference type="ARBA" id="ARBA00049348"/>
    </source>
</evidence>
<dbReference type="PANTHER" id="PTHR10815:SF13">
    <property type="entry name" value="METHYLATED-DNA--PROTEIN-CYSTEINE METHYLTRANSFERASE"/>
    <property type="match status" value="1"/>
</dbReference>
<dbReference type="Proteomes" id="UP000074294">
    <property type="component" value="Unassembled WGS sequence"/>
</dbReference>
<reference evidence="10 11" key="1">
    <citation type="journal article" date="2016" name="Nat. Microbiol.">
        <title>Genomic inference of the metabolism of cosmopolitan subsurface Archaea, Hadesarchaea.</title>
        <authorList>
            <person name="Baker B.J."/>
            <person name="Saw J.H."/>
            <person name="Lind A.E."/>
            <person name="Lazar C.S."/>
            <person name="Hinrichs K.-U."/>
            <person name="Teske A.P."/>
            <person name="Ettema T.J."/>
        </authorList>
    </citation>
    <scope>NUCLEOTIDE SEQUENCE [LARGE SCALE GENOMIC DNA]</scope>
</reference>
<dbReference type="STRING" id="1776334.APZ16_05995"/>
<feature type="domain" description="Methylated-DNA-[protein]-cysteine S-methyltransferase DNA binding" evidence="9">
    <location>
        <begin position="8"/>
        <end position="88"/>
    </location>
</feature>
<keyword evidence="7" id="KW-0234">DNA repair</keyword>
<dbReference type="GO" id="GO:0003908">
    <property type="term" value="F:methylated-DNA-[protein]-cysteine S-methyltransferase activity"/>
    <property type="evidence" value="ECO:0007669"/>
    <property type="project" value="UniProtKB-EC"/>
</dbReference>
<protein>
    <recommendedName>
        <fullName evidence="3">methylated-DNA--[protein]-cysteine S-methyltransferase</fullName>
        <ecNumber evidence="3">2.1.1.63</ecNumber>
    </recommendedName>
</protein>
<dbReference type="PROSITE" id="PS00374">
    <property type="entry name" value="MGMT"/>
    <property type="match status" value="1"/>
</dbReference>
<gene>
    <name evidence="10" type="ORF">APZ16_05995</name>
</gene>
<dbReference type="NCBIfam" id="TIGR00589">
    <property type="entry name" value="ogt"/>
    <property type="match status" value="1"/>
</dbReference>
<dbReference type="EC" id="2.1.1.63" evidence="3"/>
<comment type="catalytic activity">
    <reaction evidence="1">
        <text>a 4-O-methyl-thymidine in DNA + L-cysteinyl-[protein] = a thymidine in DNA + S-methyl-L-cysteinyl-[protein]</text>
        <dbReference type="Rhea" id="RHEA:53428"/>
        <dbReference type="Rhea" id="RHEA-COMP:10131"/>
        <dbReference type="Rhea" id="RHEA-COMP:10132"/>
        <dbReference type="Rhea" id="RHEA-COMP:13555"/>
        <dbReference type="Rhea" id="RHEA-COMP:13556"/>
        <dbReference type="ChEBI" id="CHEBI:29950"/>
        <dbReference type="ChEBI" id="CHEBI:82612"/>
        <dbReference type="ChEBI" id="CHEBI:137386"/>
        <dbReference type="ChEBI" id="CHEBI:137387"/>
        <dbReference type="EC" id="2.1.1.63"/>
    </reaction>
</comment>
<name>A0A147JV82_HADYE</name>
<dbReference type="AlphaFoldDB" id="A0A147JV82"/>
<evidence type="ECO:0000256" key="4">
    <source>
        <dbReference type="ARBA" id="ARBA00022603"/>
    </source>
</evidence>
<comment type="catalytic activity">
    <reaction evidence="8">
        <text>a 6-O-methyl-2'-deoxyguanosine in DNA + L-cysteinyl-[protein] = S-methyl-L-cysteinyl-[protein] + a 2'-deoxyguanosine in DNA</text>
        <dbReference type="Rhea" id="RHEA:24000"/>
        <dbReference type="Rhea" id="RHEA-COMP:10131"/>
        <dbReference type="Rhea" id="RHEA-COMP:10132"/>
        <dbReference type="Rhea" id="RHEA-COMP:11367"/>
        <dbReference type="Rhea" id="RHEA-COMP:11368"/>
        <dbReference type="ChEBI" id="CHEBI:29950"/>
        <dbReference type="ChEBI" id="CHEBI:82612"/>
        <dbReference type="ChEBI" id="CHEBI:85445"/>
        <dbReference type="ChEBI" id="CHEBI:85448"/>
        <dbReference type="EC" id="2.1.1.63"/>
    </reaction>
</comment>